<dbReference type="PRINTS" id="PR01404">
    <property type="entry name" value="NPPPHYDRLASE"/>
</dbReference>
<organism evidence="4 5">
    <name type="scientific">Glaciecola siphonariae</name>
    <dbReference type="NCBI Taxonomy" id="521012"/>
    <lineage>
        <taxon>Bacteria</taxon>
        <taxon>Pseudomonadati</taxon>
        <taxon>Pseudomonadota</taxon>
        <taxon>Gammaproteobacteria</taxon>
        <taxon>Alteromonadales</taxon>
        <taxon>Alteromonadaceae</taxon>
        <taxon>Glaciecola</taxon>
    </lineage>
</organism>
<dbReference type="InterPro" id="IPR020084">
    <property type="entry name" value="NUDIX_hydrolase_CS"/>
</dbReference>
<dbReference type="NCBIfam" id="NF006961">
    <property type="entry name" value="PRK09438.1"/>
    <property type="match status" value="1"/>
</dbReference>
<dbReference type="Pfam" id="PF00293">
    <property type="entry name" value="NUDIX"/>
    <property type="match status" value="1"/>
</dbReference>
<dbReference type="PANTHER" id="PTHR21340">
    <property type="entry name" value="DIADENOSINE 5,5-P1,P4-TETRAPHOSPHATE PYROPHOSPHOHYDROLASE MUTT"/>
    <property type="match status" value="1"/>
</dbReference>
<evidence type="ECO:0000313" key="4">
    <source>
        <dbReference type="EMBL" id="MFC4698890.1"/>
    </source>
</evidence>
<dbReference type="RefSeq" id="WP_382405572.1">
    <property type="nucleotide sequence ID" value="NZ_JBHSGU010000002.1"/>
</dbReference>
<reference evidence="5" key="1">
    <citation type="journal article" date="2019" name="Int. J. Syst. Evol. Microbiol.">
        <title>The Global Catalogue of Microorganisms (GCM) 10K type strain sequencing project: providing services to taxonomists for standard genome sequencing and annotation.</title>
        <authorList>
            <consortium name="The Broad Institute Genomics Platform"/>
            <consortium name="The Broad Institute Genome Sequencing Center for Infectious Disease"/>
            <person name="Wu L."/>
            <person name="Ma J."/>
        </authorList>
    </citation>
    <scope>NUCLEOTIDE SEQUENCE [LARGE SCALE GENOMIC DNA]</scope>
    <source>
        <strain evidence="5">KACC 12507</strain>
    </source>
</reference>
<keyword evidence="5" id="KW-1185">Reference proteome</keyword>
<dbReference type="InterPro" id="IPR000086">
    <property type="entry name" value="NUDIX_hydrolase_dom"/>
</dbReference>
<evidence type="ECO:0000313" key="5">
    <source>
        <dbReference type="Proteomes" id="UP001595897"/>
    </source>
</evidence>
<dbReference type="PROSITE" id="PS51462">
    <property type="entry name" value="NUDIX"/>
    <property type="match status" value="1"/>
</dbReference>
<dbReference type="InterPro" id="IPR003564">
    <property type="entry name" value="DHNTPase"/>
</dbReference>
<dbReference type="EMBL" id="JBHSGU010000002">
    <property type="protein sequence ID" value="MFC4698890.1"/>
    <property type="molecule type" value="Genomic_DNA"/>
</dbReference>
<evidence type="ECO:0000256" key="1">
    <source>
        <dbReference type="ARBA" id="ARBA00001946"/>
    </source>
</evidence>
<dbReference type="SUPFAM" id="SSF55811">
    <property type="entry name" value="Nudix"/>
    <property type="match status" value="1"/>
</dbReference>
<name>A0ABV9LTD6_9ALTE</name>
<dbReference type="Gene3D" id="3.90.79.10">
    <property type="entry name" value="Nucleoside Triphosphate Pyrophosphohydrolase"/>
    <property type="match status" value="1"/>
</dbReference>
<dbReference type="CDD" id="cd04664">
    <property type="entry name" value="NUDIX_DHNTPase_like"/>
    <property type="match status" value="1"/>
</dbReference>
<protein>
    <submittedName>
        <fullName evidence="4">Dihydroneopterin triphosphate diphosphatase</fullName>
        <ecNumber evidence="4">3.6.1.67</ecNumber>
    </submittedName>
</protein>
<dbReference type="InterPro" id="IPR051325">
    <property type="entry name" value="Nudix_hydrolase_domain"/>
</dbReference>
<accession>A0ABV9LTD6</accession>
<dbReference type="EC" id="3.6.1.67" evidence="4"/>
<dbReference type="PROSITE" id="PS00893">
    <property type="entry name" value="NUDIX_BOX"/>
    <property type="match status" value="1"/>
</dbReference>
<dbReference type="PANTHER" id="PTHR21340:SF0">
    <property type="entry name" value="BIS(5'-NUCLEOSYL)-TETRAPHOSPHATASE [ASYMMETRICAL]"/>
    <property type="match status" value="1"/>
</dbReference>
<dbReference type="InterPro" id="IPR015797">
    <property type="entry name" value="NUDIX_hydrolase-like_dom_sf"/>
</dbReference>
<keyword evidence="2 4" id="KW-0378">Hydrolase</keyword>
<gene>
    <name evidence="4" type="primary">nudB</name>
    <name evidence="4" type="ORF">ACFO4O_01775</name>
</gene>
<proteinExistence type="predicted"/>
<feature type="domain" description="Nudix hydrolase" evidence="3">
    <location>
        <begin position="4"/>
        <end position="142"/>
    </location>
</feature>
<comment type="cofactor">
    <cofactor evidence="1">
        <name>Mg(2+)</name>
        <dbReference type="ChEBI" id="CHEBI:18420"/>
    </cofactor>
</comment>
<dbReference type="Proteomes" id="UP001595897">
    <property type="component" value="Unassembled WGS sequence"/>
</dbReference>
<dbReference type="GO" id="GO:0019177">
    <property type="term" value="F:dihydroneopterin triphosphate pyrophosphohydrolase activity"/>
    <property type="evidence" value="ECO:0007669"/>
    <property type="project" value="UniProtKB-EC"/>
</dbReference>
<comment type="caution">
    <text evidence="4">The sequence shown here is derived from an EMBL/GenBank/DDBJ whole genome shotgun (WGS) entry which is preliminary data.</text>
</comment>
<evidence type="ECO:0000259" key="3">
    <source>
        <dbReference type="PROSITE" id="PS51462"/>
    </source>
</evidence>
<sequence>MSLKRPESVLVVLYSEQSNVLLLQRDDDADFWQSVTGTIEVGESPIQTAYREVEEETGLKLSFDSHDIVDCRHVNQYRIRQAWLHRYPKGTQYNNEHVFCAQIAQTHEITLTEHLSFKWLSKAQAIEKAWSESNRIAIKKFVPESLIAVHKGSP</sequence>
<evidence type="ECO:0000256" key="2">
    <source>
        <dbReference type="ARBA" id="ARBA00022801"/>
    </source>
</evidence>